<dbReference type="InterPro" id="IPR006869">
    <property type="entry name" value="DUF547"/>
</dbReference>
<dbReference type="Proteomes" id="UP001597641">
    <property type="component" value="Unassembled WGS sequence"/>
</dbReference>
<accession>A0ABW6BX54</accession>
<comment type="caution">
    <text evidence="3">The sequence shown here is derived from an EMBL/GenBank/DDBJ whole genome shotgun (WGS) entry which is preliminary data.</text>
</comment>
<feature type="signal peptide" evidence="1">
    <location>
        <begin position="1"/>
        <end position="24"/>
    </location>
</feature>
<name>A0ABW6BX54_9BACT</name>
<reference evidence="4" key="1">
    <citation type="journal article" date="2019" name="Int. J. Syst. Evol. Microbiol.">
        <title>The Global Catalogue of Microorganisms (GCM) 10K type strain sequencing project: providing services to taxonomists for standard genome sequencing and annotation.</title>
        <authorList>
            <consortium name="The Broad Institute Genomics Platform"/>
            <consortium name="The Broad Institute Genome Sequencing Center for Infectious Disease"/>
            <person name="Wu L."/>
            <person name="Ma J."/>
        </authorList>
    </citation>
    <scope>NUCLEOTIDE SEQUENCE [LARGE SCALE GENOMIC DNA]</scope>
    <source>
        <strain evidence="4">KCTC 23984</strain>
    </source>
</reference>
<dbReference type="RefSeq" id="WP_377485804.1">
    <property type="nucleotide sequence ID" value="NZ_JBHUOX010000010.1"/>
</dbReference>
<dbReference type="PANTHER" id="PTHR46361">
    <property type="entry name" value="ELECTRON CARRIER/ PROTEIN DISULFIDE OXIDOREDUCTASE"/>
    <property type="match status" value="1"/>
</dbReference>
<dbReference type="PANTHER" id="PTHR46361:SF3">
    <property type="entry name" value="ELECTRON CARRIER_ PROTEIN DISULFIDE OXIDOREDUCTASE"/>
    <property type="match status" value="1"/>
</dbReference>
<sequence>MKNFLYSVSLFLCWLLLASVPANAALTLRTITVLADDAFYTNFSQLLQKHVAGGQVNYRSLQKDKAALQQLVQQTSNYNLKNTSAAERKAFYINAYNVLVLQQVLSNYPLKSVMDVPGFFDKQKFNVAGERLTLNEIEKQKLIAPYKDARLHFALVCAAKSCPPLLNKAYTPAQVEAQLEAQTKETLQDPTFIKVQANGKKVLVSEIFKWYEQDFKQEASSVSAYINKYRSNPLPPGYKLGYYIYSWNLNDSVRQ</sequence>
<keyword evidence="1" id="KW-0732">Signal</keyword>
<evidence type="ECO:0000259" key="2">
    <source>
        <dbReference type="Pfam" id="PF04784"/>
    </source>
</evidence>
<feature type="domain" description="DUF547" evidence="2">
    <location>
        <begin position="81"/>
        <end position="185"/>
    </location>
</feature>
<evidence type="ECO:0000256" key="1">
    <source>
        <dbReference type="SAM" id="SignalP"/>
    </source>
</evidence>
<gene>
    <name evidence="3" type="ORF">ACFS7Z_14470</name>
</gene>
<keyword evidence="4" id="KW-1185">Reference proteome</keyword>
<dbReference type="EMBL" id="JBHUOX010000010">
    <property type="protein sequence ID" value="MFD3001572.1"/>
    <property type="molecule type" value="Genomic_DNA"/>
</dbReference>
<organism evidence="3 4">
    <name type="scientific">Pontibacter toksunensis</name>
    <dbReference type="NCBI Taxonomy" id="1332631"/>
    <lineage>
        <taxon>Bacteria</taxon>
        <taxon>Pseudomonadati</taxon>
        <taxon>Bacteroidota</taxon>
        <taxon>Cytophagia</taxon>
        <taxon>Cytophagales</taxon>
        <taxon>Hymenobacteraceae</taxon>
        <taxon>Pontibacter</taxon>
    </lineage>
</organism>
<evidence type="ECO:0000313" key="4">
    <source>
        <dbReference type="Proteomes" id="UP001597641"/>
    </source>
</evidence>
<proteinExistence type="predicted"/>
<evidence type="ECO:0000313" key="3">
    <source>
        <dbReference type="EMBL" id="MFD3001572.1"/>
    </source>
</evidence>
<feature type="chain" id="PRO_5046716080" evidence="1">
    <location>
        <begin position="25"/>
        <end position="255"/>
    </location>
</feature>
<dbReference type="Pfam" id="PF04784">
    <property type="entry name" value="DUF547"/>
    <property type="match status" value="1"/>
</dbReference>
<protein>
    <submittedName>
        <fullName evidence="3">DUF547 domain-containing protein</fullName>
    </submittedName>
</protein>